<sequence length="101" mass="11412">MKNTQITISSDQRSRVPTSDPECSLASSSNSSLVQRRSIEQQKERHWQAVSFGFESALLGCKKKNFLLCDEDIEGRKSSKAKELGASCWPFVFNQETRTSH</sequence>
<evidence type="ECO:0000313" key="2">
    <source>
        <dbReference type="EMBL" id="CAK9146655.1"/>
    </source>
</evidence>
<comment type="caution">
    <text evidence="2">The sequence shown here is derived from an EMBL/GenBank/DDBJ whole genome shotgun (WGS) entry which is preliminary data.</text>
</comment>
<organism evidence="2 3">
    <name type="scientific">Ilex paraguariensis</name>
    <name type="common">yerba mate</name>
    <dbReference type="NCBI Taxonomy" id="185542"/>
    <lineage>
        <taxon>Eukaryota</taxon>
        <taxon>Viridiplantae</taxon>
        <taxon>Streptophyta</taxon>
        <taxon>Embryophyta</taxon>
        <taxon>Tracheophyta</taxon>
        <taxon>Spermatophyta</taxon>
        <taxon>Magnoliopsida</taxon>
        <taxon>eudicotyledons</taxon>
        <taxon>Gunneridae</taxon>
        <taxon>Pentapetalae</taxon>
        <taxon>asterids</taxon>
        <taxon>campanulids</taxon>
        <taxon>Aquifoliales</taxon>
        <taxon>Aquifoliaceae</taxon>
        <taxon>Ilex</taxon>
    </lineage>
</organism>
<gene>
    <name evidence="2" type="ORF">ILEXP_LOCUS14510</name>
</gene>
<feature type="compositionally biased region" description="Polar residues" evidence="1">
    <location>
        <begin position="1"/>
        <end position="17"/>
    </location>
</feature>
<evidence type="ECO:0000313" key="3">
    <source>
        <dbReference type="Proteomes" id="UP001642360"/>
    </source>
</evidence>
<protein>
    <submittedName>
        <fullName evidence="2">Uncharacterized protein</fullName>
    </submittedName>
</protein>
<reference evidence="2 3" key="1">
    <citation type="submission" date="2024-02" db="EMBL/GenBank/DDBJ databases">
        <authorList>
            <person name="Vignale AGUSTIN F."/>
            <person name="Sosa J E."/>
            <person name="Modenutti C."/>
        </authorList>
    </citation>
    <scope>NUCLEOTIDE SEQUENCE [LARGE SCALE GENOMIC DNA]</scope>
</reference>
<name>A0ABC8RSV8_9AQUA</name>
<evidence type="ECO:0000256" key="1">
    <source>
        <dbReference type="SAM" id="MobiDB-lite"/>
    </source>
</evidence>
<accession>A0ABC8RSV8</accession>
<dbReference type="AlphaFoldDB" id="A0ABC8RSV8"/>
<dbReference type="EMBL" id="CAUOFW020001602">
    <property type="protein sequence ID" value="CAK9146655.1"/>
    <property type="molecule type" value="Genomic_DNA"/>
</dbReference>
<feature type="region of interest" description="Disordered" evidence="1">
    <location>
        <begin position="1"/>
        <end position="37"/>
    </location>
</feature>
<proteinExistence type="predicted"/>
<dbReference type="Proteomes" id="UP001642360">
    <property type="component" value="Unassembled WGS sequence"/>
</dbReference>
<feature type="compositionally biased region" description="Low complexity" evidence="1">
    <location>
        <begin position="24"/>
        <end position="33"/>
    </location>
</feature>
<keyword evidence="3" id="KW-1185">Reference proteome</keyword>